<keyword evidence="4" id="KW-1003">Cell membrane</keyword>
<keyword evidence="10" id="KW-0472">Membrane</keyword>
<evidence type="ECO:0000256" key="12">
    <source>
        <dbReference type="ARBA" id="ARBA00026121"/>
    </source>
</evidence>
<dbReference type="AlphaFoldDB" id="A0A6L2PK31"/>
<dbReference type="PROSITE" id="PS00455">
    <property type="entry name" value="AMP_BINDING"/>
    <property type="match status" value="1"/>
</dbReference>
<dbReference type="EMBL" id="BLKM01000333">
    <property type="protein sequence ID" value="GFG31830.1"/>
    <property type="molecule type" value="Genomic_DNA"/>
</dbReference>
<dbReference type="NCBIfam" id="NF006134">
    <property type="entry name" value="PRK08279.1"/>
    <property type="match status" value="1"/>
</dbReference>
<keyword evidence="6" id="KW-0812">Transmembrane</keyword>
<evidence type="ECO:0000313" key="18">
    <source>
        <dbReference type="EMBL" id="GFG31830.1"/>
    </source>
</evidence>
<comment type="subcellular location">
    <subcellularLocation>
        <location evidence="1">Cell membrane</location>
        <topology evidence="1">Multi-pass membrane protein</topology>
    </subcellularLocation>
</comment>
<dbReference type="FunCoup" id="A0A6L2PK31">
    <property type="interactions" value="800"/>
</dbReference>
<keyword evidence="8" id="KW-0276">Fatty acid metabolism</keyword>
<comment type="catalytic activity">
    <reaction evidence="11">
        <text>a long-chain fatty acid + ATP + CoA = a long-chain fatty acyl-CoA + AMP + diphosphate</text>
        <dbReference type="Rhea" id="RHEA:15421"/>
        <dbReference type="ChEBI" id="CHEBI:30616"/>
        <dbReference type="ChEBI" id="CHEBI:33019"/>
        <dbReference type="ChEBI" id="CHEBI:57287"/>
        <dbReference type="ChEBI" id="CHEBI:57560"/>
        <dbReference type="ChEBI" id="CHEBI:83139"/>
        <dbReference type="ChEBI" id="CHEBI:456215"/>
        <dbReference type="EC" id="6.2.1.3"/>
    </reaction>
    <physiologicalReaction direction="left-to-right" evidence="11">
        <dbReference type="Rhea" id="RHEA:15422"/>
    </physiologicalReaction>
</comment>
<evidence type="ECO:0000256" key="15">
    <source>
        <dbReference type="ARBA" id="ARBA00048666"/>
    </source>
</evidence>
<gene>
    <name evidence="18" type="ORF">Cfor_10253</name>
</gene>
<evidence type="ECO:0000313" key="19">
    <source>
        <dbReference type="Proteomes" id="UP000502823"/>
    </source>
</evidence>
<dbReference type="InParanoid" id="A0A6L2PK31"/>
<dbReference type="Proteomes" id="UP000502823">
    <property type="component" value="Unassembled WGS sequence"/>
</dbReference>
<reference evidence="19" key="1">
    <citation type="submission" date="2020-01" db="EMBL/GenBank/DDBJ databases">
        <title>Draft genome sequence of the Termite Coptotermes fromosanus.</title>
        <authorList>
            <person name="Itakura S."/>
            <person name="Yosikawa Y."/>
            <person name="Umezawa K."/>
        </authorList>
    </citation>
    <scope>NUCLEOTIDE SEQUENCE [LARGE SCALE GENOMIC DNA]</scope>
</reference>
<name>A0A6L2PK31_COPFO</name>
<dbReference type="OrthoDB" id="288590at2759"/>
<dbReference type="Gene3D" id="3.40.50.12780">
    <property type="entry name" value="N-terminal domain of ligase-like"/>
    <property type="match status" value="1"/>
</dbReference>
<evidence type="ECO:0000256" key="13">
    <source>
        <dbReference type="ARBA" id="ARBA00036527"/>
    </source>
</evidence>
<dbReference type="Gene3D" id="3.30.300.30">
    <property type="match status" value="1"/>
</dbReference>
<comment type="caution">
    <text evidence="18">The sequence shown here is derived from an EMBL/GenBank/DDBJ whole genome shotgun (WGS) entry which is preliminary data.</text>
</comment>
<keyword evidence="7" id="KW-0547">Nucleotide-binding</keyword>
<dbReference type="PANTHER" id="PTHR43107">
    <property type="entry name" value="LONG-CHAIN FATTY ACID TRANSPORT PROTEIN"/>
    <property type="match status" value="1"/>
</dbReference>
<dbReference type="InterPro" id="IPR025110">
    <property type="entry name" value="AMP-bd_C"/>
</dbReference>
<keyword evidence="5" id="KW-0436">Ligase</keyword>
<dbReference type="Pfam" id="PF00501">
    <property type="entry name" value="AMP-binding"/>
    <property type="match status" value="1"/>
</dbReference>
<dbReference type="PANTHER" id="PTHR43107:SF21">
    <property type="entry name" value="FATTY ACID TRANSPORT PROTEIN 1, ISOFORM F-RELATED"/>
    <property type="match status" value="1"/>
</dbReference>
<dbReference type="GO" id="GO:0000166">
    <property type="term" value="F:nucleotide binding"/>
    <property type="evidence" value="ECO:0007669"/>
    <property type="project" value="UniProtKB-KW"/>
</dbReference>
<evidence type="ECO:0000256" key="10">
    <source>
        <dbReference type="ARBA" id="ARBA00023136"/>
    </source>
</evidence>
<comment type="similarity">
    <text evidence="2">Belongs to the ATP-dependent AMP-binding enzyme family.</text>
</comment>
<feature type="domain" description="AMP-binding enzyme C-terminal" evidence="17">
    <location>
        <begin position="458"/>
        <end position="532"/>
    </location>
</feature>
<dbReference type="GO" id="GO:0044539">
    <property type="term" value="P:long-chain fatty acid import into cell"/>
    <property type="evidence" value="ECO:0007669"/>
    <property type="project" value="TreeGrafter"/>
</dbReference>
<keyword evidence="19" id="KW-1185">Reference proteome</keyword>
<feature type="domain" description="AMP-dependent synthetase/ligase" evidence="16">
    <location>
        <begin position="18"/>
        <end position="369"/>
    </location>
</feature>
<comment type="catalytic activity">
    <reaction evidence="13">
        <text>a very long-chain fatty acid + ATP + CoA = a very long-chain fatty acyl-CoA + AMP + diphosphate</text>
        <dbReference type="Rhea" id="RHEA:54536"/>
        <dbReference type="ChEBI" id="CHEBI:30616"/>
        <dbReference type="ChEBI" id="CHEBI:33019"/>
        <dbReference type="ChEBI" id="CHEBI:57287"/>
        <dbReference type="ChEBI" id="CHEBI:58950"/>
        <dbReference type="ChEBI" id="CHEBI:138261"/>
        <dbReference type="ChEBI" id="CHEBI:456215"/>
    </reaction>
    <physiologicalReaction direction="left-to-right" evidence="13">
        <dbReference type="Rhea" id="RHEA:54537"/>
    </physiologicalReaction>
</comment>
<dbReference type="FunFam" id="3.30.300.30:FF:000002">
    <property type="entry name" value="Long-chain fatty acid transport protein 1"/>
    <property type="match status" value="1"/>
</dbReference>
<accession>A0A6L2PK31</accession>
<dbReference type="GO" id="GO:0004467">
    <property type="term" value="F:long-chain fatty acid-CoA ligase activity"/>
    <property type="evidence" value="ECO:0007669"/>
    <property type="project" value="UniProtKB-EC"/>
</dbReference>
<dbReference type="Pfam" id="PF13193">
    <property type="entry name" value="AMP-binding_C"/>
    <property type="match status" value="1"/>
</dbReference>
<evidence type="ECO:0000256" key="8">
    <source>
        <dbReference type="ARBA" id="ARBA00022832"/>
    </source>
</evidence>
<evidence type="ECO:0000259" key="16">
    <source>
        <dbReference type="Pfam" id="PF00501"/>
    </source>
</evidence>
<dbReference type="InterPro" id="IPR045851">
    <property type="entry name" value="AMP-bd_C_sf"/>
</dbReference>
<dbReference type="SUPFAM" id="SSF56801">
    <property type="entry name" value="Acetyl-CoA synthetase-like"/>
    <property type="match status" value="1"/>
</dbReference>
<proteinExistence type="inferred from homology"/>
<evidence type="ECO:0000256" key="3">
    <source>
        <dbReference type="ARBA" id="ARBA00022448"/>
    </source>
</evidence>
<evidence type="ECO:0000259" key="17">
    <source>
        <dbReference type="Pfam" id="PF13193"/>
    </source>
</evidence>
<organism evidence="18 19">
    <name type="scientific">Coptotermes formosanus</name>
    <name type="common">Formosan subterranean termite</name>
    <dbReference type="NCBI Taxonomy" id="36987"/>
    <lineage>
        <taxon>Eukaryota</taxon>
        <taxon>Metazoa</taxon>
        <taxon>Ecdysozoa</taxon>
        <taxon>Arthropoda</taxon>
        <taxon>Hexapoda</taxon>
        <taxon>Insecta</taxon>
        <taxon>Pterygota</taxon>
        <taxon>Neoptera</taxon>
        <taxon>Polyneoptera</taxon>
        <taxon>Dictyoptera</taxon>
        <taxon>Blattodea</taxon>
        <taxon>Blattoidea</taxon>
        <taxon>Termitoidae</taxon>
        <taxon>Rhinotermitidae</taxon>
        <taxon>Coptotermes</taxon>
    </lineage>
</organism>
<dbReference type="GO" id="GO:0005324">
    <property type="term" value="F:long-chain fatty acid transmembrane transporter activity"/>
    <property type="evidence" value="ECO:0007669"/>
    <property type="project" value="TreeGrafter"/>
</dbReference>
<dbReference type="InterPro" id="IPR020845">
    <property type="entry name" value="AMP-binding_CS"/>
</dbReference>
<evidence type="ECO:0000256" key="4">
    <source>
        <dbReference type="ARBA" id="ARBA00022475"/>
    </source>
</evidence>
<dbReference type="FunFam" id="3.40.50.12780:FF:000005">
    <property type="entry name" value="Solute carrier family 27 member 6"/>
    <property type="match status" value="1"/>
</dbReference>
<keyword evidence="3" id="KW-0813">Transport</keyword>
<dbReference type="GO" id="GO:0005789">
    <property type="term" value="C:endoplasmic reticulum membrane"/>
    <property type="evidence" value="ECO:0007669"/>
    <property type="project" value="TreeGrafter"/>
</dbReference>
<comment type="catalytic activity">
    <reaction evidence="15">
        <text>tetracosanoate + ATP + CoA = tetracosanoyl-CoA + AMP + diphosphate</text>
        <dbReference type="Rhea" id="RHEA:33639"/>
        <dbReference type="ChEBI" id="CHEBI:30616"/>
        <dbReference type="ChEBI" id="CHEBI:31014"/>
        <dbReference type="ChEBI" id="CHEBI:33019"/>
        <dbReference type="ChEBI" id="CHEBI:57287"/>
        <dbReference type="ChEBI" id="CHEBI:65052"/>
        <dbReference type="ChEBI" id="CHEBI:456215"/>
    </reaction>
    <physiologicalReaction direction="left-to-right" evidence="15">
        <dbReference type="Rhea" id="RHEA:33640"/>
    </physiologicalReaction>
</comment>
<dbReference type="InterPro" id="IPR042099">
    <property type="entry name" value="ANL_N_sf"/>
</dbReference>
<keyword evidence="8" id="KW-0443">Lipid metabolism</keyword>
<evidence type="ECO:0000256" key="1">
    <source>
        <dbReference type="ARBA" id="ARBA00004651"/>
    </source>
</evidence>
<evidence type="ECO:0000256" key="11">
    <source>
        <dbReference type="ARBA" id="ARBA00024484"/>
    </source>
</evidence>
<dbReference type="InterPro" id="IPR000873">
    <property type="entry name" value="AMP-dep_synth/lig_dom"/>
</dbReference>
<protein>
    <recommendedName>
        <fullName evidence="12">long-chain-fatty-acid--CoA ligase</fullName>
        <ecNumber evidence="12">6.2.1.3</ecNumber>
    </recommendedName>
    <alternativeName>
        <fullName evidence="14">Long-chain-fatty-acid--CoA ligase</fullName>
    </alternativeName>
</protein>
<sequence length="579" mass="65106">MLQVHSHQRQDLNIGDIFRKRVAKHPNKICFIFEDKEWTFAQVEEYSNKIANVFKNHGYQKGDTIGLMMENRPEYVCIWLGLSKLGVITPLINFNLRHHALVHSIKVGNCQALIFSNEFTEAVKDVSSSLPSDITLYRWSPVSNNETVGLEEKNLTTLIDEASSSPPAVTQKVGYNDRLLYIYTSGTTGLPKAAIISHSRFVYVAAAMAWVVGFRADDRFYIALPLYHTAGGVMGVGQALIYGSCVVIRRKFSASAYISDIKKYECTIAQYIGEMCRYILAVPPKPEDKQHKLRLIYGNGLRPQIWTAFVERFNIPRVAEFYGATEGNANIVNFDNKVGSIGFVSRILPSFYPIAIIRVDPQTGDPLRDAKGLCIQCKPGEPGVFIGKINPHNPTRAFLGYVNEEESRKKIIYDVLSKGDSAFISGDLVVADEFGYLFFKDRTGDTFRWKGENVSTSEVEAVISNLVDYRDATVYGVEASFEGRAGMAAIVDLDDSLNLMTLAEGLKKSLPSYARPMFIRIVRKVDMTGTFKLKKLDLQRDGFDPVQIKDKLYYLNSSQAYECLTEEIYNHILSGKIRL</sequence>
<evidence type="ECO:0000256" key="9">
    <source>
        <dbReference type="ARBA" id="ARBA00022989"/>
    </source>
</evidence>
<evidence type="ECO:0000256" key="2">
    <source>
        <dbReference type="ARBA" id="ARBA00006432"/>
    </source>
</evidence>
<evidence type="ECO:0000256" key="14">
    <source>
        <dbReference type="ARBA" id="ARBA00041297"/>
    </source>
</evidence>
<keyword evidence="9" id="KW-1133">Transmembrane helix</keyword>
<dbReference type="GO" id="GO:0005886">
    <property type="term" value="C:plasma membrane"/>
    <property type="evidence" value="ECO:0007669"/>
    <property type="project" value="UniProtKB-SubCell"/>
</dbReference>
<evidence type="ECO:0000256" key="5">
    <source>
        <dbReference type="ARBA" id="ARBA00022598"/>
    </source>
</evidence>
<evidence type="ECO:0000256" key="7">
    <source>
        <dbReference type="ARBA" id="ARBA00022741"/>
    </source>
</evidence>
<evidence type="ECO:0000256" key="6">
    <source>
        <dbReference type="ARBA" id="ARBA00022692"/>
    </source>
</evidence>
<dbReference type="EC" id="6.2.1.3" evidence="12"/>